<evidence type="ECO:0000313" key="4">
    <source>
        <dbReference type="Proteomes" id="UP001597373"/>
    </source>
</evidence>
<dbReference type="PANTHER" id="PTHR36251">
    <property type="entry name" value="FELS-1 PROPHAGE HOST SPECIFICITY PROTEIN-RELATED"/>
    <property type="match status" value="1"/>
</dbReference>
<feature type="region of interest" description="Disordered" evidence="1">
    <location>
        <begin position="1"/>
        <end position="26"/>
    </location>
</feature>
<dbReference type="SUPFAM" id="SSF49265">
    <property type="entry name" value="Fibronectin type III"/>
    <property type="match status" value="2"/>
</dbReference>
<dbReference type="EMBL" id="JBHUIR010000059">
    <property type="protein sequence ID" value="MFD2261093.1"/>
    <property type="molecule type" value="Genomic_DNA"/>
</dbReference>
<dbReference type="InterPro" id="IPR032876">
    <property type="entry name" value="J_dom"/>
</dbReference>
<dbReference type="RefSeq" id="WP_345098510.1">
    <property type="nucleotide sequence ID" value="NZ_BAABGS010000017.1"/>
</dbReference>
<dbReference type="Proteomes" id="UP001597373">
    <property type="component" value="Unassembled WGS sequence"/>
</dbReference>
<comment type="caution">
    <text evidence="3">The sequence shown here is derived from an EMBL/GenBank/DDBJ whole genome shotgun (WGS) entry which is preliminary data.</text>
</comment>
<dbReference type="Gene3D" id="2.60.40.10">
    <property type="entry name" value="Immunoglobulins"/>
    <property type="match status" value="2"/>
</dbReference>
<dbReference type="InterPro" id="IPR053171">
    <property type="entry name" value="Viral_Tip_Attach_Protein"/>
</dbReference>
<evidence type="ECO:0000313" key="3">
    <source>
        <dbReference type="EMBL" id="MFD2261093.1"/>
    </source>
</evidence>
<dbReference type="Pfam" id="PF13550">
    <property type="entry name" value="Phage-tail_3"/>
    <property type="match status" value="1"/>
</dbReference>
<dbReference type="CDD" id="cd00063">
    <property type="entry name" value="FN3"/>
    <property type="match status" value="2"/>
</dbReference>
<feature type="compositionally biased region" description="Gly residues" evidence="1">
    <location>
        <begin position="12"/>
        <end position="21"/>
    </location>
</feature>
<dbReference type="InterPro" id="IPR055385">
    <property type="entry name" value="GpJ_HDII-ins2"/>
</dbReference>
<dbReference type="Pfam" id="PF24801">
    <property type="entry name" value="FNIII-A_GpJ"/>
    <property type="match status" value="1"/>
</dbReference>
<dbReference type="InterPro" id="IPR036116">
    <property type="entry name" value="FN3_sf"/>
</dbReference>
<organism evidence="3 4">
    <name type="scientific">Chelativorans composti</name>
    <dbReference type="NCBI Taxonomy" id="768533"/>
    <lineage>
        <taxon>Bacteria</taxon>
        <taxon>Pseudomonadati</taxon>
        <taxon>Pseudomonadota</taxon>
        <taxon>Alphaproteobacteria</taxon>
        <taxon>Hyphomicrobiales</taxon>
        <taxon>Phyllobacteriaceae</taxon>
        <taxon>Chelativorans</taxon>
    </lineage>
</organism>
<evidence type="ECO:0000259" key="2">
    <source>
        <dbReference type="PROSITE" id="PS50853"/>
    </source>
</evidence>
<dbReference type="InterPro" id="IPR013783">
    <property type="entry name" value="Ig-like_fold"/>
</dbReference>
<feature type="domain" description="Fibronectin type-III" evidence="2">
    <location>
        <begin position="634"/>
        <end position="730"/>
    </location>
</feature>
<dbReference type="InterPro" id="IPR003961">
    <property type="entry name" value="FN3_dom"/>
</dbReference>
<dbReference type="SMART" id="SM00060">
    <property type="entry name" value="FN3"/>
    <property type="match status" value="4"/>
</dbReference>
<name>A0ABW5DKT3_9HYPH</name>
<gene>
    <name evidence="3" type="ORF">ACFSMZ_15190</name>
</gene>
<evidence type="ECO:0000256" key="1">
    <source>
        <dbReference type="SAM" id="MobiDB-lite"/>
    </source>
</evidence>
<protein>
    <submittedName>
        <fullName evidence="3">Phage tail protein</fullName>
    </submittedName>
</protein>
<proteinExistence type="predicted"/>
<keyword evidence="4" id="KW-1185">Reference proteome</keyword>
<dbReference type="PROSITE" id="PS50853">
    <property type="entry name" value="FN3"/>
    <property type="match status" value="2"/>
</dbReference>
<dbReference type="PANTHER" id="PTHR36251:SF2">
    <property type="entry name" value="GIFSY-2 PROPHAGE HOST SPECIFICITY PROTEIN J, PHAGE LAMBDA"/>
    <property type="match status" value="1"/>
</dbReference>
<accession>A0ABW5DKT3</accession>
<sequence>MNQIANIPVVHGRGGGKGGGVSNDPNTIRTRARARFIEAISEGPIHGLVNGEKSIYFDQTPLMNENGTYNYKDVIWQFHQGYADEGHFKGHNAVESPHTVEVQVTAANGGVVRTIVGENIDAVRVILRVPALVRQTDEGLKKTSLRYAIDVRGYQGTWVNVVNHTLRNEKALSPFQLAHRIELPDGGSPWDIRVRRITPDSDDDKLQNELWWESYVELIEGKFIYPHTAAIAFDVNAEEMGSTIPPRAYHVKGLLVKVPKNYNPETRTYTGIWDGTFKIAWTNNPAWIFYDLLTNNRYGLGEFVSPDIIDKWSLYTIAQYCDQLVPSGYKNADTGEDILEPRFTYNGVIDSRDEAFFVLQSITQAWRGMAYWALGKVFATADMPADPVKLVTPANVIDGDFEYAGTAIKARHSVVQVKWNDPADFYRPATEIVIDTKLLEKYGWREKTVQLRGCTSRGLAHRYGKWIIDTEQNETETITYSASWDHAELRPGDIIAVSDPRKAQIRAGGRIVRHNGLVVQLDHPFERTEGATYELMLTLPSGLIERRKIVSWLDDDTLRVETPFSEEALPDALWTITGTDITPRLYRVLTIDETEPNIFKVTALFHDPLKYARVEQDIVFEPLPYERNSRTSIPPTDLRVTETGYVSNGQTFTSLTVSWTPPQNFLTRGFLVSVDTPNDGRIELGATNSNYMEMRNTEAGEYTFYVQTISYAGVLSEPAEITFNASGAEGFPLPVVSELELADNPGSTEFQSPDLRIRWKNNFAFQLDGDPKDDPSPHYTFNLVRIYNALTGELLREERVHQESYTYTITANRFDSLRKGYSGASRSLRVEVTVSDVFGRTSTPAVQTFTNPVPAPIVPTYMINGGTIFMSWPQPEEPDYAGVILFRSTEPGINVLTDTPYYEGGGNALTILGDYETVYYFKIAAYDTFGKEGLNWSSEFAITTLSDGADVEPPAIPVDLHVTSELEDDGRARVVVTWSANTEEDLAGYDVEIRQTGGAWVGTQVTTNRYEFLSLPGVVYDIRVRARDRSANSSGYTNMVTHVAAKDSTPPAPPTNVQISAGLNSFWLSWTNPADPDLDHIEVLESETNQIADAVVLANVTGSSFARTGLDHNIRRYYWVRAVDTSGNKSTASSYVTAVTAELPKRTEIQTVGLVLTPNSPAADEVSWPTFTIIYGEAGEAPQSRTIAPGNATYTSQPVYLYYVEGETQLRSTTNIAAIFTDQGHPIAVYRGGTDVELAGGKTLIDGQNILTGTVGAQQLVTNNAIITNTAQLADAIITSAKIVELDAAKIKAGTALAGSITVNGSTLSDVVTSANDPAAKINSGTTRIDPGKILVSGSTTLADWRMGGDETRIDGGAIAANTISANKLTIGQRGIAVDGITFEHNSPSANKVAWTAGSIAYVDDDGTSKTVSITAGNATWSSGTLYLYWVKGATTISSTTSHATANGANSVILATYRGGIMLFPVYGRTIIDGGQIKTQSIDTAQLKVGAVTADVISVSSLSSITGNMGLLTAGKIQSPDGKFVIDLDNKFISITV</sequence>
<reference evidence="4" key="1">
    <citation type="journal article" date="2019" name="Int. J. Syst. Evol. Microbiol.">
        <title>The Global Catalogue of Microorganisms (GCM) 10K type strain sequencing project: providing services to taxonomists for standard genome sequencing and annotation.</title>
        <authorList>
            <consortium name="The Broad Institute Genomics Platform"/>
            <consortium name="The Broad Institute Genome Sequencing Center for Infectious Disease"/>
            <person name="Wu L."/>
            <person name="Ma J."/>
        </authorList>
    </citation>
    <scope>NUCLEOTIDE SEQUENCE [LARGE SCALE GENOMIC DNA]</scope>
    <source>
        <strain evidence="4">KCTC 23707</strain>
    </source>
</reference>
<feature type="domain" description="Fibronectin type-III" evidence="2">
    <location>
        <begin position="1050"/>
        <end position="1143"/>
    </location>
</feature>